<dbReference type="AlphaFoldDB" id="A0A0C3FM01"/>
<proteinExistence type="predicted"/>
<reference evidence="1 2" key="1">
    <citation type="submission" date="2014-04" db="EMBL/GenBank/DDBJ databases">
        <authorList>
            <consortium name="DOE Joint Genome Institute"/>
            <person name="Kuo A."/>
            <person name="Tarkka M."/>
            <person name="Buscot F."/>
            <person name="Kohler A."/>
            <person name="Nagy L.G."/>
            <person name="Floudas D."/>
            <person name="Copeland A."/>
            <person name="Barry K.W."/>
            <person name="Cichocki N."/>
            <person name="Veneault-Fourrey C."/>
            <person name="LaButti K."/>
            <person name="Lindquist E.A."/>
            <person name="Lipzen A."/>
            <person name="Lundell T."/>
            <person name="Morin E."/>
            <person name="Murat C."/>
            <person name="Sun H."/>
            <person name="Tunlid A."/>
            <person name="Henrissat B."/>
            <person name="Grigoriev I.V."/>
            <person name="Hibbett D.S."/>
            <person name="Martin F."/>
            <person name="Nordberg H.P."/>
            <person name="Cantor M.N."/>
            <person name="Hua S.X."/>
        </authorList>
    </citation>
    <scope>NUCLEOTIDE SEQUENCE [LARGE SCALE GENOMIC DNA]</scope>
    <source>
        <strain evidence="1 2">F 1598</strain>
    </source>
</reference>
<organism evidence="1 2">
    <name type="scientific">Piloderma croceum (strain F 1598)</name>
    <dbReference type="NCBI Taxonomy" id="765440"/>
    <lineage>
        <taxon>Eukaryota</taxon>
        <taxon>Fungi</taxon>
        <taxon>Dikarya</taxon>
        <taxon>Basidiomycota</taxon>
        <taxon>Agaricomycotina</taxon>
        <taxon>Agaricomycetes</taxon>
        <taxon>Agaricomycetidae</taxon>
        <taxon>Atheliales</taxon>
        <taxon>Atheliaceae</taxon>
        <taxon>Piloderma</taxon>
    </lineage>
</organism>
<accession>A0A0C3FM01</accession>
<dbReference type="HOGENOM" id="CLU_2334411_0_0_1"/>
<evidence type="ECO:0000313" key="2">
    <source>
        <dbReference type="Proteomes" id="UP000054166"/>
    </source>
</evidence>
<gene>
    <name evidence="1" type="ORF">PILCRDRAFT_517018</name>
</gene>
<reference evidence="2" key="2">
    <citation type="submission" date="2015-01" db="EMBL/GenBank/DDBJ databases">
        <title>Evolutionary Origins and Diversification of the Mycorrhizal Mutualists.</title>
        <authorList>
            <consortium name="DOE Joint Genome Institute"/>
            <consortium name="Mycorrhizal Genomics Consortium"/>
            <person name="Kohler A."/>
            <person name="Kuo A."/>
            <person name="Nagy L.G."/>
            <person name="Floudas D."/>
            <person name="Copeland A."/>
            <person name="Barry K.W."/>
            <person name="Cichocki N."/>
            <person name="Veneault-Fourrey C."/>
            <person name="LaButti K."/>
            <person name="Lindquist E.A."/>
            <person name="Lipzen A."/>
            <person name="Lundell T."/>
            <person name="Morin E."/>
            <person name="Murat C."/>
            <person name="Riley R."/>
            <person name="Ohm R."/>
            <person name="Sun H."/>
            <person name="Tunlid A."/>
            <person name="Henrissat B."/>
            <person name="Grigoriev I.V."/>
            <person name="Hibbett D.S."/>
            <person name="Martin F."/>
        </authorList>
    </citation>
    <scope>NUCLEOTIDE SEQUENCE [LARGE SCALE GENOMIC DNA]</scope>
    <source>
        <strain evidence="2">F 1598</strain>
    </source>
</reference>
<sequence length="98" mass="10665">MLSLSPRNPRLSATLWKYLHSRDSSIAPKSRLSCIEEPRGELVARGRNFSLTRGLWNGSTSSSIGDTEFISADGMISIVPFAIRPGGCAIPGVVLMRF</sequence>
<name>A0A0C3FM01_PILCF</name>
<evidence type="ECO:0000313" key="1">
    <source>
        <dbReference type="EMBL" id="KIM80779.1"/>
    </source>
</evidence>
<dbReference type="Proteomes" id="UP000054166">
    <property type="component" value="Unassembled WGS sequence"/>
</dbReference>
<dbReference type="EMBL" id="KN833002">
    <property type="protein sequence ID" value="KIM80779.1"/>
    <property type="molecule type" value="Genomic_DNA"/>
</dbReference>
<protein>
    <submittedName>
        <fullName evidence="1">Uncharacterized protein</fullName>
    </submittedName>
</protein>
<keyword evidence="2" id="KW-1185">Reference proteome</keyword>
<dbReference type="InParanoid" id="A0A0C3FM01"/>